<dbReference type="AlphaFoldDB" id="A0A0F9E2T8"/>
<dbReference type="EMBL" id="LAZR01026560">
    <property type="protein sequence ID" value="KKL68343.1"/>
    <property type="molecule type" value="Genomic_DNA"/>
</dbReference>
<evidence type="ECO:0000313" key="1">
    <source>
        <dbReference type="EMBL" id="KKL68343.1"/>
    </source>
</evidence>
<accession>A0A0F9E2T8</accession>
<dbReference type="Pfam" id="PF12640">
    <property type="entry name" value="UPF0489"/>
    <property type="match status" value="1"/>
</dbReference>
<sequence length="236" mass="27267">MMQKKAVDSVMEKIIAQDLEHKELESNFWTMSNHKWALLAWASAELDQSAALVHLDWHWDGINDFREPESRGELSALASLDELREMIADRDRPVDYASFIAPAILFGLIDEVHFYCLQDDTTPGLSSDLLDETRAKEYRHHNIDDLLRTTAKLSKPILFDLDIDLFNRATPFYLDGPEYHERIRSFLGKCSDLIQRAAVVTIAKSPSNYWIKNEGHYDWDEELAGELFNEIVPIVR</sequence>
<gene>
    <name evidence="1" type="ORF">LCGC14_2125900</name>
</gene>
<reference evidence="1" key="1">
    <citation type="journal article" date="2015" name="Nature">
        <title>Complex archaea that bridge the gap between prokaryotes and eukaryotes.</title>
        <authorList>
            <person name="Spang A."/>
            <person name="Saw J.H."/>
            <person name="Jorgensen S.L."/>
            <person name="Zaremba-Niedzwiedzka K."/>
            <person name="Martijn J."/>
            <person name="Lind A.E."/>
            <person name="van Eijk R."/>
            <person name="Schleper C."/>
            <person name="Guy L."/>
            <person name="Ettema T.J."/>
        </authorList>
    </citation>
    <scope>NUCLEOTIDE SEQUENCE</scope>
</reference>
<feature type="non-terminal residue" evidence="1">
    <location>
        <position position="236"/>
    </location>
</feature>
<organism evidence="1">
    <name type="scientific">marine sediment metagenome</name>
    <dbReference type="NCBI Taxonomy" id="412755"/>
    <lineage>
        <taxon>unclassified sequences</taxon>
        <taxon>metagenomes</taxon>
        <taxon>ecological metagenomes</taxon>
    </lineage>
</organism>
<name>A0A0F9E2T8_9ZZZZ</name>
<protein>
    <submittedName>
        <fullName evidence="1">Uncharacterized protein</fullName>
    </submittedName>
</protein>
<comment type="caution">
    <text evidence="1">The sequence shown here is derived from an EMBL/GenBank/DDBJ whole genome shotgun (WGS) entry which is preliminary data.</text>
</comment>
<proteinExistence type="predicted"/>
<dbReference type="InterPro" id="IPR024131">
    <property type="entry name" value="UPF0489"/>
</dbReference>